<dbReference type="InterPro" id="IPR017850">
    <property type="entry name" value="Alkaline_phosphatase_core_sf"/>
</dbReference>
<reference evidence="5 6" key="1">
    <citation type="submission" date="2019-02" db="EMBL/GenBank/DDBJ databases">
        <title>Deep-cultivation of Planctomycetes and their phenomic and genomic characterization uncovers novel biology.</title>
        <authorList>
            <person name="Wiegand S."/>
            <person name="Jogler M."/>
            <person name="Boedeker C."/>
            <person name="Pinto D."/>
            <person name="Vollmers J."/>
            <person name="Rivas-Marin E."/>
            <person name="Kohn T."/>
            <person name="Peeters S.H."/>
            <person name="Heuer A."/>
            <person name="Rast P."/>
            <person name="Oberbeckmann S."/>
            <person name="Bunk B."/>
            <person name="Jeske O."/>
            <person name="Meyerdierks A."/>
            <person name="Storesund J.E."/>
            <person name="Kallscheuer N."/>
            <person name="Luecker S."/>
            <person name="Lage O.M."/>
            <person name="Pohl T."/>
            <person name="Merkel B.J."/>
            <person name="Hornburger P."/>
            <person name="Mueller R.-W."/>
            <person name="Bruemmer F."/>
            <person name="Labrenz M."/>
            <person name="Spormann A.M."/>
            <person name="Op den Camp H."/>
            <person name="Overmann J."/>
            <person name="Amann R."/>
            <person name="Jetten M.S.M."/>
            <person name="Mascher T."/>
            <person name="Medema M.H."/>
            <person name="Devos D.P."/>
            <person name="Kaster A.-K."/>
            <person name="Ovreas L."/>
            <person name="Rohde M."/>
            <person name="Galperin M.Y."/>
            <person name="Jogler C."/>
        </authorList>
    </citation>
    <scope>NUCLEOTIDE SEQUENCE [LARGE SCALE GENOMIC DNA]</scope>
    <source>
        <strain evidence="5 6">K23_9</strain>
    </source>
</reference>
<evidence type="ECO:0000256" key="3">
    <source>
        <dbReference type="SAM" id="SignalP"/>
    </source>
</evidence>
<dbReference type="InterPro" id="IPR013320">
    <property type="entry name" value="ConA-like_dom_sf"/>
</dbReference>
<dbReference type="PANTHER" id="PTHR42693">
    <property type="entry name" value="ARYLSULFATASE FAMILY MEMBER"/>
    <property type="match status" value="1"/>
</dbReference>
<evidence type="ECO:0000313" key="6">
    <source>
        <dbReference type="Proteomes" id="UP000319817"/>
    </source>
</evidence>
<accession>A0A517NU73</accession>
<dbReference type="EC" id="3.1.6.1" evidence="5"/>
<dbReference type="AlphaFoldDB" id="A0A517NU73"/>
<dbReference type="EMBL" id="CP036526">
    <property type="protein sequence ID" value="QDT10671.1"/>
    <property type="molecule type" value="Genomic_DNA"/>
</dbReference>
<gene>
    <name evidence="5" type="primary">atsA_46</name>
    <name evidence="5" type="ORF">K239x_26280</name>
</gene>
<dbReference type="Proteomes" id="UP000319817">
    <property type="component" value="Chromosome"/>
</dbReference>
<dbReference type="OrthoDB" id="9783154at2"/>
<dbReference type="PANTHER" id="PTHR42693:SF53">
    <property type="entry name" value="ENDO-4-O-SULFATASE"/>
    <property type="match status" value="1"/>
</dbReference>
<dbReference type="Gene3D" id="3.30.1120.10">
    <property type="match status" value="1"/>
</dbReference>
<comment type="similarity">
    <text evidence="1">Belongs to the sulfatase family.</text>
</comment>
<dbReference type="RefSeq" id="WP_145418387.1">
    <property type="nucleotide sequence ID" value="NZ_CP036526.1"/>
</dbReference>
<keyword evidence="6" id="KW-1185">Reference proteome</keyword>
<evidence type="ECO:0000259" key="4">
    <source>
        <dbReference type="Pfam" id="PF00884"/>
    </source>
</evidence>
<evidence type="ECO:0000313" key="5">
    <source>
        <dbReference type="EMBL" id="QDT10671.1"/>
    </source>
</evidence>
<keyword evidence="3" id="KW-0732">Signal</keyword>
<dbReference type="InterPro" id="IPR050738">
    <property type="entry name" value="Sulfatase"/>
</dbReference>
<dbReference type="Pfam" id="PF00884">
    <property type="entry name" value="Sulfatase"/>
    <property type="match status" value="1"/>
</dbReference>
<organism evidence="5 6">
    <name type="scientific">Stieleria marina</name>
    <dbReference type="NCBI Taxonomy" id="1930275"/>
    <lineage>
        <taxon>Bacteria</taxon>
        <taxon>Pseudomonadati</taxon>
        <taxon>Planctomycetota</taxon>
        <taxon>Planctomycetia</taxon>
        <taxon>Pirellulales</taxon>
        <taxon>Pirellulaceae</taxon>
        <taxon>Stieleria</taxon>
    </lineage>
</organism>
<dbReference type="SUPFAM" id="SSF53649">
    <property type="entry name" value="Alkaline phosphatase-like"/>
    <property type="match status" value="1"/>
</dbReference>
<evidence type="ECO:0000256" key="2">
    <source>
        <dbReference type="ARBA" id="ARBA00022801"/>
    </source>
</evidence>
<keyword evidence="2 5" id="KW-0378">Hydrolase</keyword>
<dbReference type="CDD" id="cd16025">
    <property type="entry name" value="PAS_like"/>
    <property type="match status" value="1"/>
</dbReference>
<name>A0A517NU73_9BACT</name>
<proteinExistence type="inferred from homology"/>
<sequence length="728" mass="80773" precursor="true">MNHPFGTATLAIVFALTTSWMAQAAEKPNIIYIMSDDMGFSDIGCYGSEIKTPHLDSLAENGLRFTQFYNTARCCPTRASLLTGLYPHQAGIGHMMNDRGHDGYRGELNRSCVTIPEALHSAGYKNYMAGKWHVTTKIAPKQESDKDNWPRQRGFDRFYGTIHGAGSFFDPNTLTRENTYISPVTDPEYPRSARTNGDYYYTDAIADHASRYIHEHHTDEGDKPFFMYVSFTAAHWPMHALPRDIQKYQGKYDAGYDTIRNARYAKMVQLGLIDSDSTVNWTIPDDWKNDDQWDWDKRNMEVYAAMIDNMDQGIGRIVESLKDTGQFENTLICFFQDNGGCAEGYGRRGTGGPRAELPTLPPLADDYLQPNMTPTQSRDGFPMRTGVGTMAGPADTAIGYGKAWATVSNTPFREYKHWTHEGGISTPLIIHWPDKITRAGELETVPSHLIDLMATAVDVAGAEYPQTFHDGNDIKPMEGVSLLPLLTGKPIQREAIYWEHEGNRAIRLGDFKLVAKGVNGNWELYNIANDRSEQNDLSQSEPERVKEMAAMWQTYAKRANVLPLNPRSRANHQAANTNKRFELSGDANLEGGQAPFVRGRRINVSADVDIHGDGVIVAQGGVTHGWSLYVKDGTLQFAAARNGKRSTLDSKVAIQGRHKVSATLGTLGAITIHVDEKKVASERIAGCLVEQPVDGLQVGQDTNGAVGDYKAPFALIGDVDKVILKLKP</sequence>
<feature type="signal peptide" evidence="3">
    <location>
        <begin position="1"/>
        <end position="24"/>
    </location>
</feature>
<dbReference type="GO" id="GO:0004065">
    <property type="term" value="F:arylsulfatase activity"/>
    <property type="evidence" value="ECO:0007669"/>
    <property type="project" value="UniProtKB-EC"/>
</dbReference>
<evidence type="ECO:0000256" key="1">
    <source>
        <dbReference type="ARBA" id="ARBA00008779"/>
    </source>
</evidence>
<protein>
    <submittedName>
        <fullName evidence="5">Arylsulfatase</fullName>
        <ecNumber evidence="5">3.1.6.1</ecNumber>
    </submittedName>
</protein>
<feature type="chain" id="PRO_5022206716" evidence="3">
    <location>
        <begin position="25"/>
        <end position="728"/>
    </location>
</feature>
<dbReference type="InterPro" id="IPR000917">
    <property type="entry name" value="Sulfatase_N"/>
</dbReference>
<feature type="domain" description="Sulfatase N-terminal" evidence="4">
    <location>
        <begin position="28"/>
        <end position="462"/>
    </location>
</feature>
<dbReference type="SUPFAM" id="SSF49899">
    <property type="entry name" value="Concanavalin A-like lectins/glucanases"/>
    <property type="match status" value="1"/>
</dbReference>
<dbReference type="Gene3D" id="3.40.720.10">
    <property type="entry name" value="Alkaline Phosphatase, subunit A"/>
    <property type="match status" value="1"/>
</dbReference>